<evidence type="ECO:0000313" key="2">
    <source>
        <dbReference type="Proteomes" id="UP001153269"/>
    </source>
</evidence>
<organism evidence="1 2">
    <name type="scientific">Pleuronectes platessa</name>
    <name type="common">European plaice</name>
    <dbReference type="NCBI Taxonomy" id="8262"/>
    <lineage>
        <taxon>Eukaryota</taxon>
        <taxon>Metazoa</taxon>
        <taxon>Chordata</taxon>
        <taxon>Craniata</taxon>
        <taxon>Vertebrata</taxon>
        <taxon>Euteleostomi</taxon>
        <taxon>Actinopterygii</taxon>
        <taxon>Neopterygii</taxon>
        <taxon>Teleostei</taxon>
        <taxon>Neoteleostei</taxon>
        <taxon>Acanthomorphata</taxon>
        <taxon>Carangaria</taxon>
        <taxon>Pleuronectiformes</taxon>
        <taxon>Pleuronectoidei</taxon>
        <taxon>Pleuronectidae</taxon>
        <taxon>Pleuronectes</taxon>
    </lineage>
</organism>
<evidence type="ECO:0000313" key="1">
    <source>
        <dbReference type="EMBL" id="CAB1421892.1"/>
    </source>
</evidence>
<gene>
    <name evidence="1" type="ORF">PLEPLA_LOCUS9780</name>
</gene>
<sequence>MSVWTETTQDRGGVQVRRQNQADTVRGMRLKARSLRMQEESLRNVPLKTRTSLNKTDSSSVARSVCRKRNGGVAADTAEQCQRGVDLLLYCESCASPLRSLWEPKTAHQVMRSLLCLGTAQPPWTLEISRPPSPTPSACRPAAT</sequence>
<comment type="caution">
    <text evidence="1">The sequence shown here is derived from an EMBL/GenBank/DDBJ whole genome shotgun (WGS) entry which is preliminary data.</text>
</comment>
<dbReference type="AlphaFoldDB" id="A0A9N7YD31"/>
<name>A0A9N7YD31_PLEPL</name>
<reference evidence="1" key="1">
    <citation type="submission" date="2020-03" db="EMBL/GenBank/DDBJ databases">
        <authorList>
            <person name="Weist P."/>
        </authorList>
    </citation>
    <scope>NUCLEOTIDE SEQUENCE</scope>
</reference>
<dbReference type="Proteomes" id="UP001153269">
    <property type="component" value="Unassembled WGS sequence"/>
</dbReference>
<protein>
    <submittedName>
        <fullName evidence="1">Uncharacterized protein</fullName>
    </submittedName>
</protein>
<accession>A0A9N7YD31</accession>
<keyword evidence="2" id="KW-1185">Reference proteome</keyword>
<dbReference type="EMBL" id="CADEAL010000552">
    <property type="protein sequence ID" value="CAB1421892.1"/>
    <property type="molecule type" value="Genomic_DNA"/>
</dbReference>
<proteinExistence type="predicted"/>